<comment type="caution">
    <text evidence="1">The sequence shown here is derived from an EMBL/GenBank/DDBJ whole genome shotgun (WGS) entry which is preliminary data.</text>
</comment>
<reference evidence="1" key="1">
    <citation type="submission" date="2020-08" db="EMBL/GenBank/DDBJ databases">
        <title>Multicomponent nature underlies the extraordinary mechanical properties of spider dragline silk.</title>
        <authorList>
            <person name="Kono N."/>
            <person name="Nakamura H."/>
            <person name="Mori M."/>
            <person name="Yoshida Y."/>
            <person name="Ohtoshi R."/>
            <person name="Malay A.D."/>
            <person name="Moran D.A.P."/>
            <person name="Tomita M."/>
            <person name="Numata K."/>
            <person name="Arakawa K."/>
        </authorList>
    </citation>
    <scope>NUCLEOTIDE SEQUENCE</scope>
</reference>
<dbReference type="Proteomes" id="UP000887159">
    <property type="component" value="Unassembled WGS sequence"/>
</dbReference>
<keyword evidence="2" id="KW-1185">Reference proteome</keyword>
<organism evidence="1 2">
    <name type="scientific">Trichonephila clavipes</name>
    <name type="common">Golden silk orbweaver</name>
    <name type="synonym">Nephila clavipes</name>
    <dbReference type="NCBI Taxonomy" id="2585209"/>
    <lineage>
        <taxon>Eukaryota</taxon>
        <taxon>Metazoa</taxon>
        <taxon>Ecdysozoa</taxon>
        <taxon>Arthropoda</taxon>
        <taxon>Chelicerata</taxon>
        <taxon>Arachnida</taxon>
        <taxon>Araneae</taxon>
        <taxon>Araneomorphae</taxon>
        <taxon>Entelegynae</taxon>
        <taxon>Araneoidea</taxon>
        <taxon>Nephilidae</taxon>
        <taxon>Trichonephila</taxon>
    </lineage>
</organism>
<gene>
    <name evidence="1" type="ORF">TNCV_3046551</name>
</gene>
<evidence type="ECO:0000313" key="2">
    <source>
        <dbReference type="Proteomes" id="UP000887159"/>
    </source>
</evidence>
<name>A0A8X6V0U8_TRICX</name>
<evidence type="ECO:0000313" key="1">
    <source>
        <dbReference type="EMBL" id="GFX95023.1"/>
    </source>
</evidence>
<accession>A0A8X6V0U8</accession>
<protein>
    <submittedName>
        <fullName evidence="1">Uncharacterized protein</fullName>
    </submittedName>
</protein>
<sequence length="170" mass="19897">MRIPYHPEIKVTALVYNNCDTHPLPSRSQPPKCCRSVRIWQQCCGTYAMFCWWTLCHKEQRSTQMPTAQLYESSEEHCKTNGEACCQKYLKHTLGGKRFSDNEKVKVAVKSWLSNQAADLFEERFQNLIIRIEEINDIQQSIEDNKIRAKSPKKVEGTVSSCQDIKRRYY</sequence>
<dbReference type="EMBL" id="BMAU01021182">
    <property type="protein sequence ID" value="GFX95023.1"/>
    <property type="molecule type" value="Genomic_DNA"/>
</dbReference>
<proteinExistence type="predicted"/>
<dbReference type="AlphaFoldDB" id="A0A8X6V0U8"/>